<proteinExistence type="predicted"/>
<keyword evidence="4" id="KW-1185">Reference proteome</keyword>
<dbReference type="PANTHER" id="PTHR43586:SF8">
    <property type="entry name" value="CYSTEINE DESULFURASE 1, CHLOROPLASTIC"/>
    <property type="match status" value="1"/>
</dbReference>
<dbReference type="InterPro" id="IPR015421">
    <property type="entry name" value="PyrdxlP-dep_Trfase_major"/>
</dbReference>
<dbReference type="Pfam" id="PF00266">
    <property type="entry name" value="Aminotran_5"/>
    <property type="match status" value="1"/>
</dbReference>
<evidence type="ECO:0000313" key="4">
    <source>
        <dbReference type="Proteomes" id="UP000192472"/>
    </source>
</evidence>
<dbReference type="EMBL" id="FWYF01000001">
    <property type="protein sequence ID" value="SMD32035.1"/>
    <property type="molecule type" value="Genomic_DNA"/>
</dbReference>
<evidence type="ECO:0000313" key="3">
    <source>
        <dbReference type="EMBL" id="SMD32035.1"/>
    </source>
</evidence>
<dbReference type="STRING" id="692418.SAMN04488029_0373"/>
<reference evidence="3 4" key="1">
    <citation type="submission" date="2017-04" db="EMBL/GenBank/DDBJ databases">
        <authorList>
            <person name="Afonso C.L."/>
            <person name="Miller P.J."/>
            <person name="Scott M.A."/>
            <person name="Spackman E."/>
            <person name="Goraichik I."/>
            <person name="Dimitrov K.M."/>
            <person name="Suarez D.L."/>
            <person name="Swayne D.E."/>
        </authorList>
    </citation>
    <scope>NUCLEOTIDE SEQUENCE [LARGE SCALE GENOMIC DNA]</scope>
    <source>
        <strain evidence="3 4">DSM 26133</strain>
    </source>
</reference>
<dbReference type="RefSeq" id="WP_084370719.1">
    <property type="nucleotide sequence ID" value="NZ_FWYF01000001.1"/>
</dbReference>
<dbReference type="PANTHER" id="PTHR43586">
    <property type="entry name" value="CYSTEINE DESULFURASE"/>
    <property type="match status" value="1"/>
</dbReference>
<evidence type="ECO:0000256" key="1">
    <source>
        <dbReference type="ARBA" id="ARBA00022898"/>
    </source>
</evidence>
<gene>
    <name evidence="3" type="ORF">SAMN04488029_0373</name>
</gene>
<accession>A0A1W2G5U1</accession>
<dbReference type="InterPro" id="IPR000192">
    <property type="entry name" value="Aminotrans_V_dom"/>
</dbReference>
<dbReference type="SUPFAM" id="SSF53383">
    <property type="entry name" value="PLP-dependent transferases"/>
    <property type="match status" value="1"/>
</dbReference>
<evidence type="ECO:0000259" key="2">
    <source>
        <dbReference type="Pfam" id="PF00266"/>
    </source>
</evidence>
<dbReference type="InterPro" id="IPR015422">
    <property type="entry name" value="PyrdxlP-dep_Trfase_small"/>
</dbReference>
<dbReference type="Gene3D" id="3.40.640.10">
    <property type="entry name" value="Type I PLP-dependent aspartate aminotransferase-like (Major domain)"/>
    <property type="match status" value="1"/>
</dbReference>
<dbReference type="Gene3D" id="3.90.1150.10">
    <property type="entry name" value="Aspartate Aminotransferase, domain 1"/>
    <property type="match status" value="1"/>
</dbReference>
<dbReference type="Proteomes" id="UP000192472">
    <property type="component" value="Unassembled WGS sequence"/>
</dbReference>
<dbReference type="InterPro" id="IPR015424">
    <property type="entry name" value="PyrdxlP-dep_Trfase"/>
</dbReference>
<protein>
    <submittedName>
        <fullName evidence="3">Selenocysteine lyase/Cysteine desulfurase</fullName>
    </submittedName>
</protein>
<dbReference type="GO" id="GO:0016829">
    <property type="term" value="F:lyase activity"/>
    <property type="evidence" value="ECO:0007669"/>
    <property type="project" value="UniProtKB-KW"/>
</dbReference>
<dbReference type="OrthoDB" id="9804366at2"/>
<keyword evidence="1" id="KW-0663">Pyridoxal phosphate</keyword>
<name>A0A1W2G5U1_REIFA</name>
<organism evidence="3 4">
    <name type="scientific">Reichenbachiella faecimaris</name>
    <dbReference type="NCBI Taxonomy" id="692418"/>
    <lineage>
        <taxon>Bacteria</taxon>
        <taxon>Pseudomonadati</taxon>
        <taxon>Bacteroidota</taxon>
        <taxon>Cytophagia</taxon>
        <taxon>Cytophagales</taxon>
        <taxon>Reichenbachiellaceae</taxon>
        <taxon>Reichenbachiella</taxon>
    </lineage>
</organism>
<dbReference type="AlphaFoldDB" id="A0A1W2G5U1"/>
<feature type="domain" description="Aminotransferase class V" evidence="2">
    <location>
        <begin position="28"/>
        <end position="432"/>
    </location>
</feature>
<keyword evidence="3" id="KW-0456">Lyase</keyword>
<sequence length="481" mass="53604">MNFDEIRKNVVGCSQSFDTPFGSFEMLYADWVASGRLYAPIEDAISNKFGPWVANTHSYSNKTGSLMTTAYNQAKQIIRNHVNASEEDMLVLTGSGMTGGVLRLQQILGLCVQQNMPQLADADRPIVFITHMEHHSHHVSWMETVADVVIVPPGKDLKIDLALLQTEIDKYADRKLKIGAFTAGSNVTGVITPIHEMAEVMHKNGGYCFVDYAATAPYVSLDMHPENELQQLDAIYFSPHKFLGGPGACGVMLFDKNIYNGKSCVPGGGNVTWTNPWGEYGFTSNDEAKEDGGTPGFLQAIRAALAIRLKEKMGTAEIEKREEELVAKAFKRMNNIEGVRIVGEQESKRIGVVSFNIDDIHYNAVVRIMNDRFGIQIRGGWACASTYCHYLFELDQSQSKRLTDGIDNQNLTGKPGWARMSLHPTMTDGQLDRALDAIEYIAKNKQELKEDYVYDIKTNDFTLQKSAVDNNEEQAAKMFEI</sequence>